<dbReference type="RefSeq" id="WP_072587159.1">
    <property type="nucleotide sequence ID" value="NZ_CP013243.1"/>
</dbReference>
<dbReference type="EMBL" id="CP013243">
    <property type="protein sequence ID" value="APH16453.1"/>
    <property type="molecule type" value="Genomic_DNA"/>
</dbReference>
<proteinExistence type="predicted"/>
<gene>
    <name evidence="1" type="ORF">NPD5_4133</name>
</gene>
<organism evidence="1 2">
    <name type="scientific">Clostridium sporogenes</name>
    <dbReference type="NCBI Taxonomy" id="1509"/>
    <lineage>
        <taxon>Bacteria</taxon>
        <taxon>Bacillati</taxon>
        <taxon>Bacillota</taxon>
        <taxon>Clostridia</taxon>
        <taxon>Eubacteriales</taxon>
        <taxon>Clostridiaceae</taxon>
        <taxon>Clostridium</taxon>
    </lineage>
</organism>
<accession>A0A1L3NK25</accession>
<sequence length="316" mass="37246">MKEDSKYNNHISKFINYIEVKDKDDTPIVISKNDVDESIGFYHEKGKINTYSSMENYIEGVKSFSKFLVKKKYAKDIFSLVYGYQGWKEHISTKYGLNDTEEREYFNKDIIVEILSYLDDYFDNTDYNKLSGIRKKERYIKNLATRIFIKIMLIAPAKRNVIFNLNIDSFIENFRWIVVNGVSIAITNSLRRDIKHALKMSNLIHNKDYKDVDNLFMYIVARTFEAEKFNQWFCHVLKQIEFDIPKYKDTYSVEVIGNTTVYNMVKNLANPAIISKISGISLSRLEEKYYNANPVDSLIDSKINIELSKISYYQYI</sequence>
<dbReference type="Proteomes" id="UP000182204">
    <property type="component" value="Chromosome"/>
</dbReference>
<dbReference type="AlphaFoldDB" id="A0A1L3NK25"/>
<protein>
    <submittedName>
        <fullName evidence="1">Uncharacterized protein</fullName>
    </submittedName>
</protein>
<evidence type="ECO:0000313" key="2">
    <source>
        <dbReference type="Proteomes" id="UP000182204"/>
    </source>
</evidence>
<reference evidence="1 2" key="1">
    <citation type="submission" date="2015-11" db="EMBL/GenBank/DDBJ databases">
        <authorList>
            <person name="Hill K.K."/>
            <person name="Shirey T.B."/>
            <person name="Raphael B."/>
            <person name="Daligault H.E."/>
            <person name="Davenport K.W."/>
            <person name="Bruce D.C."/>
            <person name="Foley B.T."/>
            <person name="Johnson S.L."/>
        </authorList>
    </citation>
    <scope>NUCLEOTIDE SEQUENCE [LARGE SCALE GENOMIC DNA]</scope>
    <source>
        <strain evidence="1 2">CDC_1632</strain>
    </source>
</reference>
<evidence type="ECO:0000313" key="1">
    <source>
        <dbReference type="EMBL" id="APH16453.1"/>
    </source>
</evidence>
<name>A0A1L3NK25_CLOSG</name>